<protein>
    <submittedName>
        <fullName evidence="1">Uncharacterized protein</fullName>
    </submittedName>
</protein>
<proteinExistence type="predicted"/>
<feature type="non-terminal residue" evidence="1">
    <location>
        <position position="1"/>
    </location>
</feature>
<sequence length="51" mass="5801">FKSIKIKKPTLGVIFQYRPIIIFLFCFGMLDNKVTCVLSVESSSITFLINS</sequence>
<name>X1TTV6_9ZZZZ</name>
<organism evidence="1">
    <name type="scientific">marine sediment metagenome</name>
    <dbReference type="NCBI Taxonomy" id="412755"/>
    <lineage>
        <taxon>unclassified sequences</taxon>
        <taxon>metagenomes</taxon>
        <taxon>ecological metagenomes</taxon>
    </lineage>
</organism>
<comment type="caution">
    <text evidence="1">The sequence shown here is derived from an EMBL/GenBank/DDBJ whole genome shotgun (WGS) entry which is preliminary data.</text>
</comment>
<dbReference type="AlphaFoldDB" id="X1TTV6"/>
<gene>
    <name evidence="1" type="ORF">S12H4_23330</name>
</gene>
<dbReference type="EMBL" id="BARW01012372">
    <property type="protein sequence ID" value="GAI83449.1"/>
    <property type="molecule type" value="Genomic_DNA"/>
</dbReference>
<accession>X1TTV6</accession>
<reference evidence="1" key="1">
    <citation type="journal article" date="2014" name="Front. Microbiol.">
        <title>High frequency of phylogenetically diverse reductive dehalogenase-homologous genes in deep subseafloor sedimentary metagenomes.</title>
        <authorList>
            <person name="Kawai M."/>
            <person name="Futagami T."/>
            <person name="Toyoda A."/>
            <person name="Takaki Y."/>
            <person name="Nishi S."/>
            <person name="Hori S."/>
            <person name="Arai W."/>
            <person name="Tsubouchi T."/>
            <person name="Morono Y."/>
            <person name="Uchiyama I."/>
            <person name="Ito T."/>
            <person name="Fujiyama A."/>
            <person name="Inagaki F."/>
            <person name="Takami H."/>
        </authorList>
    </citation>
    <scope>NUCLEOTIDE SEQUENCE</scope>
    <source>
        <strain evidence="1">Expedition CK06-06</strain>
    </source>
</reference>
<evidence type="ECO:0000313" key="1">
    <source>
        <dbReference type="EMBL" id="GAI83449.1"/>
    </source>
</evidence>